<dbReference type="GeneID" id="73381862"/>
<sequence length="760" mass="86189">MYTSTVGLKATVPENTQDQDLPPPNYDSTQSYVTNSPNLLTPTTTPGSVLIPSSESLGPHISNTPSFDFAQLTETAVSPAVSPASAASAAPAAAPAPAASLIVTDEFTWKETILDNVHRMPNMTFEDHVLPKSVTIDVFYTKDIGEINKVPEMIDPSLYEYKQGDLLNGYIIIRNTSNKPIPFEMFYLLFEGNFTVANPANFGDPVPVKIQRFLEMFDFYGSWNDAHINRLVTETEDIIYGGDDDPTDPLDGSHLYFVPNKQILPNRTYKRFFSFRIPNNLLDSVCNEHNLSKHVELPPTIGLPRFETAHFPEREKTKIRDLGILHTSVSYGVMARFIGKKSTWEKRFGKFETPKQKDNAKLVNSKGDEYIILKELTNYVRVVAETKIPTQNEKLMKEAENKLLYENLVKQIQNKIDLGNNMIKAVNEHRQIDCVLQSNEIISQQDIDAAKTRQHYFKRDIDSIRDIKTNLTKIEYYHIFIQLVKKTLTSGTKNVGVLSVRTPKRKYHINYIPPTRFRDAPIKSAPSWVLDIPVDFSVANTRAIEKLKLPQIKSISAELVVHTIKSMNKPIALELNHDLVYNKCQNNCKESVDKDTFTNNIIRPFTEQAIEINHILKTLGVDKFKVEKQLIDDLKSICQLKEKTMNLMINELKVDGEIYNPKNPNHQLNWSVNENNAVASLNEHNASASLNLTVNLQRMSMKGIPLGVDKLKSYDLVNLVPNFQSCYIARFYHICLKFSLGNGVCARIKVPVVIDKIDRE</sequence>
<dbReference type="PANTHER" id="PTHR31904:SF1">
    <property type="entry name" value="BYPASS OF STOP CODON PROTEIN 5-RELATED"/>
    <property type="match status" value="1"/>
</dbReference>
<keyword evidence="5" id="KW-1185">Reference proteome</keyword>
<evidence type="ECO:0008006" key="6">
    <source>
        <dbReference type="Google" id="ProtNLM"/>
    </source>
</evidence>
<feature type="compositionally biased region" description="Low complexity" evidence="1">
    <location>
        <begin position="34"/>
        <end position="46"/>
    </location>
</feature>
<dbReference type="Pfam" id="PF04425">
    <property type="entry name" value="Bul1_N"/>
    <property type="match status" value="1"/>
</dbReference>
<dbReference type="PANTHER" id="PTHR31904">
    <property type="entry name" value="BYPASS OF STOP CODON PROTEIN 5-RELATED"/>
    <property type="match status" value="1"/>
</dbReference>
<proteinExistence type="predicted"/>
<comment type="caution">
    <text evidence="4">The sequence shown here is derived from an EMBL/GenBank/DDBJ whole genome shotgun (WGS) entry which is preliminary data.</text>
</comment>
<organism evidence="4 5">
    <name type="scientific">Candida oxycetoniae</name>
    <dbReference type="NCBI Taxonomy" id="497107"/>
    <lineage>
        <taxon>Eukaryota</taxon>
        <taxon>Fungi</taxon>
        <taxon>Dikarya</taxon>
        <taxon>Ascomycota</taxon>
        <taxon>Saccharomycotina</taxon>
        <taxon>Pichiomycetes</taxon>
        <taxon>Debaryomycetaceae</taxon>
        <taxon>Candida/Lodderomyces clade</taxon>
        <taxon>Candida</taxon>
    </lineage>
</organism>
<name>A0AAI9WWR2_9ASCO</name>
<accession>A0AAI9WWR2</accession>
<evidence type="ECO:0000259" key="2">
    <source>
        <dbReference type="Pfam" id="PF04425"/>
    </source>
</evidence>
<evidence type="ECO:0000256" key="1">
    <source>
        <dbReference type="SAM" id="MobiDB-lite"/>
    </source>
</evidence>
<evidence type="ECO:0000313" key="4">
    <source>
        <dbReference type="EMBL" id="KAI3402994.2"/>
    </source>
</evidence>
<evidence type="ECO:0000259" key="3">
    <source>
        <dbReference type="Pfam" id="PF04426"/>
    </source>
</evidence>
<dbReference type="EMBL" id="JAHUZD010000139">
    <property type="protein sequence ID" value="KAI3402994.2"/>
    <property type="molecule type" value="Genomic_DNA"/>
</dbReference>
<dbReference type="InterPro" id="IPR039634">
    <property type="entry name" value="Bul1-like"/>
</dbReference>
<feature type="domain" description="Bul1 C-terminal" evidence="3">
    <location>
        <begin position="532"/>
        <end position="756"/>
    </location>
</feature>
<feature type="region of interest" description="Disordered" evidence="1">
    <location>
        <begin position="1"/>
        <end position="57"/>
    </location>
</feature>
<dbReference type="Proteomes" id="UP001202479">
    <property type="component" value="Unassembled WGS sequence"/>
</dbReference>
<reference evidence="4" key="1">
    <citation type="journal article" date="2022" name="DNA Res.">
        <title>Genome analysis of five recently described species of the CUG-Ser clade uncovers Candida theae as a new hybrid lineage with pathogenic potential in the Candida parapsilosis species complex.</title>
        <authorList>
            <person name="Mixao V."/>
            <person name="Del Olmo V."/>
            <person name="Hegedusova E."/>
            <person name="Saus E."/>
            <person name="Pryszcz L."/>
            <person name="Cillingova A."/>
            <person name="Nosek J."/>
            <person name="Gabaldon T."/>
        </authorList>
    </citation>
    <scope>NUCLEOTIDE SEQUENCE</scope>
    <source>
        <strain evidence="4">CBS 10844</strain>
    </source>
</reference>
<evidence type="ECO:0000313" key="5">
    <source>
        <dbReference type="Proteomes" id="UP001202479"/>
    </source>
</evidence>
<dbReference type="InterPro" id="IPR022794">
    <property type="entry name" value="Bul1_C"/>
</dbReference>
<dbReference type="AlphaFoldDB" id="A0AAI9WWR2"/>
<dbReference type="InterPro" id="IPR007519">
    <property type="entry name" value="Bul1_N"/>
</dbReference>
<dbReference type="Pfam" id="PF04426">
    <property type="entry name" value="Bul1_C"/>
    <property type="match status" value="1"/>
</dbReference>
<dbReference type="RefSeq" id="XP_049178741.1">
    <property type="nucleotide sequence ID" value="XM_049325666.1"/>
</dbReference>
<feature type="domain" description="Bul1 N-terminal" evidence="2">
    <location>
        <begin position="1"/>
        <end position="434"/>
    </location>
</feature>
<protein>
    <recommendedName>
        <fullName evidence="6">Ubiquitin ligase-binding protein BUL2</fullName>
    </recommendedName>
</protein>
<gene>
    <name evidence="4" type="ORF">KGF56_004247</name>
</gene>